<dbReference type="Proteomes" id="UP000735302">
    <property type="component" value="Unassembled WGS sequence"/>
</dbReference>
<organism evidence="1 2">
    <name type="scientific">Plakobranchus ocellatus</name>
    <dbReference type="NCBI Taxonomy" id="259542"/>
    <lineage>
        <taxon>Eukaryota</taxon>
        <taxon>Metazoa</taxon>
        <taxon>Spiralia</taxon>
        <taxon>Lophotrochozoa</taxon>
        <taxon>Mollusca</taxon>
        <taxon>Gastropoda</taxon>
        <taxon>Heterobranchia</taxon>
        <taxon>Euthyneura</taxon>
        <taxon>Panpulmonata</taxon>
        <taxon>Sacoglossa</taxon>
        <taxon>Placobranchoidea</taxon>
        <taxon>Plakobranchidae</taxon>
        <taxon>Plakobranchus</taxon>
    </lineage>
</organism>
<evidence type="ECO:0000313" key="1">
    <source>
        <dbReference type="EMBL" id="GFN76848.1"/>
    </source>
</evidence>
<protein>
    <submittedName>
        <fullName evidence="1">Uncharacterized protein</fullName>
    </submittedName>
</protein>
<gene>
    <name evidence="1" type="ORF">PoB_000335400</name>
</gene>
<dbReference type="AlphaFoldDB" id="A0AAV3Y3P5"/>
<reference evidence="1 2" key="1">
    <citation type="journal article" date="2021" name="Elife">
        <title>Chloroplast acquisition without the gene transfer in kleptoplastic sea slugs, Plakobranchus ocellatus.</title>
        <authorList>
            <person name="Maeda T."/>
            <person name="Takahashi S."/>
            <person name="Yoshida T."/>
            <person name="Shimamura S."/>
            <person name="Takaki Y."/>
            <person name="Nagai Y."/>
            <person name="Toyoda A."/>
            <person name="Suzuki Y."/>
            <person name="Arimoto A."/>
            <person name="Ishii H."/>
            <person name="Satoh N."/>
            <person name="Nishiyama T."/>
            <person name="Hasebe M."/>
            <person name="Maruyama T."/>
            <person name="Minagawa J."/>
            <person name="Obokata J."/>
            <person name="Shigenobu S."/>
        </authorList>
    </citation>
    <scope>NUCLEOTIDE SEQUENCE [LARGE SCALE GENOMIC DNA]</scope>
</reference>
<accession>A0AAV3Y3P5</accession>
<comment type="caution">
    <text evidence="1">The sequence shown here is derived from an EMBL/GenBank/DDBJ whole genome shotgun (WGS) entry which is preliminary data.</text>
</comment>
<keyword evidence="2" id="KW-1185">Reference proteome</keyword>
<sequence length="95" mass="10486">MSDRKSEDEYPGGLREPLVYSAVQGLSEPYQGLSTIDGNKASTQLKRTLQNQYSVTGVLSYVRIPEDDDTHASTSIYNGKNSSQGQFIVNGYDTF</sequence>
<proteinExistence type="predicted"/>
<evidence type="ECO:0000313" key="2">
    <source>
        <dbReference type="Proteomes" id="UP000735302"/>
    </source>
</evidence>
<dbReference type="EMBL" id="BLXT01000427">
    <property type="protein sequence ID" value="GFN76848.1"/>
    <property type="molecule type" value="Genomic_DNA"/>
</dbReference>
<name>A0AAV3Y3P5_9GAST</name>